<dbReference type="PANTHER" id="PTHR44688">
    <property type="entry name" value="DNA-BINDING TRANSCRIPTIONAL ACTIVATOR DEVR_DOSR"/>
    <property type="match status" value="1"/>
</dbReference>
<dbReference type="GO" id="GO:0006355">
    <property type="term" value="P:regulation of DNA-templated transcription"/>
    <property type="evidence" value="ECO:0007669"/>
    <property type="project" value="InterPro"/>
</dbReference>
<evidence type="ECO:0000313" key="6">
    <source>
        <dbReference type="EMBL" id="RKN70032.1"/>
    </source>
</evidence>
<dbReference type="PRINTS" id="PR00038">
    <property type="entry name" value="HTHLUXR"/>
</dbReference>
<dbReference type="OrthoDB" id="3178131at2"/>
<dbReference type="InterPro" id="IPR036388">
    <property type="entry name" value="WH-like_DNA-bd_sf"/>
</dbReference>
<dbReference type="CDD" id="cd06170">
    <property type="entry name" value="LuxR_C_like"/>
    <property type="match status" value="1"/>
</dbReference>
<dbReference type="GO" id="GO:0003677">
    <property type="term" value="F:DNA binding"/>
    <property type="evidence" value="ECO:0007669"/>
    <property type="project" value="UniProtKB-KW"/>
</dbReference>
<keyword evidence="7" id="KW-1185">Reference proteome</keyword>
<dbReference type="Proteomes" id="UP000270343">
    <property type="component" value="Unassembled WGS sequence"/>
</dbReference>
<reference evidence="6 7" key="1">
    <citation type="journal article" date="2015" name="Antonie Van Leeuwenhoek">
        <title>Streptomyces klenkii sp. nov., isolated from deep marine sediment.</title>
        <authorList>
            <person name="Veyisoglu A."/>
            <person name="Sahin N."/>
        </authorList>
    </citation>
    <scope>NUCLEOTIDE SEQUENCE [LARGE SCALE GENOMIC DNA]</scope>
    <source>
        <strain evidence="6 7">KCTC 29202</strain>
    </source>
</reference>
<protein>
    <submittedName>
        <fullName evidence="6">LuxR family transcriptional regulator</fullName>
    </submittedName>
</protein>
<keyword evidence="1" id="KW-0805">Transcription regulation</keyword>
<proteinExistence type="predicted"/>
<evidence type="ECO:0000256" key="3">
    <source>
        <dbReference type="ARBA" id="ARBA00023163"/>
    </source>
</evidence>
<dbReference type="SMART" id="SM00421">
    <property type="entry name" value="HTH_LUXR"/>
    <property type="match status" value="1"/>
</dbReference>
<organism evidence="6 7">
    <name type="scientific">Streptomyces klenkii</name>
    <dbReference type="NCBI Taxonomy" id="1420899"/>
    <lineage>
        <taxon>Bacteria</taxon>
        <taxon>Bacillati</taxon>
        <taxon>Actinomycetota</taxon>
        <taxon>Actinomycetes</taxon>
        <taxon>Kitasatosporales</taxon>
        <taxon>Streptomycetaceae</taxon>
        <taxon>Streptomyces</taxon>
    </lineage>
</organism>
<dbReference type="Pfam" id="PF00196">
    <property type="entry name" value="GerE"/>
    <property type="match status" value="1"/>
</dbReference>
<dbReference type="PANTHER" id="PTHR44688:SF16">
    <property type="entry name" value="DNA-BINDING TRANSCRIPTIONAL ACTIVATOR DEVR_DOSR"/>
    <property type="match status" value="1"/>
</dbReference>
<dbReference type="AlphaFoldDB" id="A0A3B0BAT2"/>
<dbReference type="EMBL" id="RBAM01000009">
    <property type="protein sequence ID" value="RKN70032.1"/>
    <property type="molecule type" value="Genomic_DNA"/>
</dbReference>
<name>A0A3B0BAT2_9ACTN</name>
<gene>
    <name evidence="6" type="ORF">D7231_23240</name>
</gene>
<keyword evidence="3" id="KW-0804">Transcription</keyword>
<evidence type="ECO:0000256" key="1">
    <source>
        <dbReference type="ARBA" id="ARBA00023015"/>
    </source>
</evidence>
<sequence>MSRLGVLLHGGSWREGCGEILVVKAATRGELQQVLGEDPYVQEHLVLETRIKALEALVEAGEQPQSAVPGRPEPAADPGRRADAQLSAHEWRVARMMLTGLTNRQIAEQFAVSPRAVEQHITRIYRKLSISRRAQLAVAIQGDLPRAGELAAAG</sequence>
<dbReference type="InterPro" id="IPR016032">
    <property type="entry name" value="Sig_transdc_resp-reg_C-effctor"/>
</dbReference>
<keyword evidence="2" id="KW-0238">DNA-binding</keyword>
<dbReference type="Gene3D" id="1.10.10.10">
    <property type="entry name" value="Winged helix-like DNA-binding domain superfamily/Winged helix DNA-binding domain"/>
    <property type="match status" value="1"/>
</dbReference>
<evidence type="ECO:0000313" key="7">
    <source>
        <dbReference type="Proteomes" id="UP000270343"/>
    </source>
</evidence>
<evidence type="ECO:0000256" key="2">
    <source>
        <dbReference type="ARBA" id="ARBA00023125"/>
    </source>
</evidence>
<evidence type="ECO:0000259" key="5">
    <source>
        <dbReference type="PROSITE" id="PS50043"/>
    </source>
</evidence>
<feature type="region of interest" description="Disordered" evidence="4">
    <location>
        <begin position="61"/>
        <end position="80"/>
    </location>
</feature>
<comment type="caution">
    <text evidence="6">The sequence shown here is derived from an EMBL/GenBank/DDBJ whole genome shotgun (WGS) entry which is preliminary data.</text>
</comment>
<dbReference type="PROSITE" id="PS50043">
    <property type="entry name" value="HTH_LUXR_2"/>
    <property type="match status" value="1"/>
</dbReference>
<evidence type="ECO:0000256" key="4">
    <source>
        <dbReference type="SAM" id="MobiDB-lite"/>
    </source>
</evidence>
<feature type="domain" description="HTH luxR-type" evidence="5">
    <location>
        <begin position="79"/>
        <end position="144"/>
    </location>
</feature>
<dbReference type="InterPro" id="IPR000792">
    <property type="entry name" value="Tscrpt_reg_LuxR_C"/>
</dbReference>
<accession>A0A3B0BAT2</accession>
<dbReference type="SUPFAM" id="SSF46894">
    <property type="entry name" value="C-terminal effector domain of the bipartite response regulators"/>
    <property type="match status" value="1"/>
</dbReference>